<accession>A0AAV7M8L1</accession>
<sequence>MAAPRQPAWCQRWCGRPGVGGDHLGAPFPARARSAALINRDGSETCRALAPVRPPRRMARLGARRPSLIINAPTAPISGPQAHTRRGPHPPRRATPNVQTLSANSESRLSGRLGRWARWYISTQLLNSKNHSSQICGPAFFLAHFD</sequence>
<name>A0AAV7M8L1_PLEWA</name>
<organism evidence="2 3">
    <name type="scientific">Pleurodeles waltl</name>
    <name type="common">Iberian ribbed newt</name>
    <dbReference type="NCBI Taxonomy" id="8319"/>
    <lineage>
        <taxon>Eukaryota</taxon>
        <taxon>Metazoa</taxon>
        <taxon>Chordata</taxon>
        <taxon>Craniata</taxon>
        <taxon>Vertebrata</taxon>
        <taxon>Euteleostomi</taxon>
        <taxon>Amphibia</taxon>
        <taxon>Batrachia</taxon>
        <taxon>Caudata</taxon>
        <taxon>Salamandroidea</taxon>
        <taxon>Salamandridae</taxon>
        <taxon>Pleurodelinae</taxon>
        <taxon>Pleurodeles</taxon>
    </lineage>
</organism>
<protein>
    <submittedName>
        <fullName evidence="2">Uncharacterized protein</fullName>
    </submittedName>
</protein>
<dbReference type="AlphaFoldDB" id="A0AAV7M8L1"/>
<comment type="caution">
    <text evidence="2">The sequence shown here is derived from an EMBL/GenBank/DDBJ whole genome shotgun (WGS) entry which is preliminary data.</text>
</comment>
<feature type="region of interest" description="Disordered" evidence="1">
    <location>
        <begin position="71"/>
        <end position="96"/>
    </location>
</feature>
<feature type="compositionally biased region" description="Basic residues" evidence="1">
    <location>
        <begin position="83"/>
        <end position="92"/>
    </location>
</feature>
<gene>
    <name evidence="2" type="ORF">NDU88_001582</name>
</gene>
<dbReference type="Proteomes" id="UP001066276">
    <property type="component" value="Chromosome 10"/>
</dbReference>
<keyword evidence="3" id="KW-1185">Reference proteome</keyword>
<evidence type="ECO:0000313" key="3">
    <source>
        <dbReference type="Proteomes" id="UP001066276"/>
    </source>
</evidence>
<dbReference type="EMBL" id="JANPWB010000014">
    <property type="protein sequence ID" value="KAJ1096440.1"/>
    <property type="molecule type" value="Genomic_DNA"/>
</dbReference>
<evidence type="ECO:0000313" key="2">
    <source>
        <dbReference type="EMBL" id="KAJ1096440.1"/>
    </source>
</evidence>
<evidence type="ECO:0000256" key="1">
    <source>
        <dbReference type="SAM" id="MobiDB-lite"/>
    </source>
</evidence>
<reference evidence="2" key="1">
    <citation type="journal article" date="2022" name="bioRxiv">
        <title>Sequencing and chromosome-scale assembly of the giantPleurodeles waltlgenome.</title>
        <authorList>
            <person name="Brown T."/>
            <person name="Elewa A."/>
            <person name="Iarovenko S."/>
            <person name="Subramanian E."/>
            <person name="Araus A.J."/>
            <person name="Petzold A."/>
            <person name="Susuki M."/>
            <person name="Suzuki K.-i.T."/>
            <person name="Hayashi T."/>
            <person name="Toyoda A."/>
            <person name="Oliveira C."/>
            <person name="Osipova E."/>
            <person name="Leigh N.D."/>
            <person name="Simon A."/>
            <person name="Yun M.H."/>
        </authorList>
    </citation>
    <scope>NUCLEOTIDE SEQUENCE</scope>
    <source>
        <strain evidence="2">20211129_DDA</strain>
        <tissue evidence="2">Liver</tissue>
    </source>
</reference>
<proteinExistence type="predicted"/>